<feature type="region of interest" description="Disordered" evidence="1">
    <location>
        <begin position="85"/>
        <end position="121"/>
    </location>
</feature>
<evidence type="ECO:0000313" key="4">
    <source>
        <dbReference type="Proteomes" id="UP001597519"/>
    </source>
</evidence>
<keyword evidence="2" id="KW-0812">Transmembrane</keyword>
<accession>A0ABW5WXU9</accession>
<name>A0ABW5WXU9_9STAP</name>
<feature type="compositionally biased region" description="Polar residues" evidence="1">
    <location>
        <begin position="85"/>
        <end position="95"/>
    </location>
</feature>
<evidence type="ECO:0000256" key="2">
    <source>
        <dbReference type="SAM" id="Phobius"/>
    </source>
</evidence>
<organism evidence="3 4">
    <name type="scientific">Corticicoccus populi</name>
    <dbReference type="NCBI Taxonomy" id="1812821"/>
    <lineage>
        <taxon>Bacteria</taxon>
        <taxon>Bacillati</taxon>
        <taxon>Bacillota</taxon>
        <taxon>Bacilli</taxon>
        <taxon>Bacillales</taxon>
        <taxon>Staphylococcaceae</taxon>
        <taxon>Corticicoccus</taxon>
    </lineage>
</organism>
<dbReference type="EMBL" id="JBHUOQ010000004">
    <property type="protein sequence ID" value="MFD2830918.1"/>
    <property type="molecule type" value="Genomic_DNA"/>
</dbReference>
<protein>
    <recommendedName>
        <fullName evidence="5">PepSY domain-containing protein</fullName>
    </recommendedName>
</protein>
<dbReference type="RefSeq" id="WP_377774405.1">
    <property type="nucleotide sequence ID" value="NZ_JBHUOQ010000004.1"/>
</dbReference>
<comment type="caution">
    <text evidence="3">The sequence shown here is derived from an EMBL/GenBank/DDBJ whole genome shotgun (WGS) entry which is preliminary data.</text>
</comment>
<sequence length="224" mass="25042">MKRTVKILIALLAVGIGILIGITIVTSVGSEYMDEAEARSMVEERYQGEITEVSLSENEEMYTVTLEDGAKLYTIILDRENYSVSEMSETDNPNAEEQEKKEGESSGGNDSSENETSSLITDEEARSIASEEVGGEFLQSALNDTANPEEYLVMHLVDDDDEAAIVSLNARTGEINRVIWLEIDLNEIGDLGAFIKEVAEYNAENPYYYSEFDYEDGEYEEYDN</sequence>
<keyword evidence="2" id="KW-1133">Transmembrane helix</keyword>
<evidence type="ECO:0000256" key="1">
    <source>
        <dbReference type="SAM" id="MobiDB-lite"/>
    </source>
</evidence>
<gene>
    <name evidence="3" type="ORF">ACFSX4_10635</name>
</gene>
<feature type="compositionally biased region" description="Low complexity" evidence="1">
    <location>
        <begin position="107"/>
        <end position="118"/>
    </location>
</feature>
<evidence type="ECO:0000313" key="3">
    <source>
        <dbReference type="EMBL" id="MFD2830918.1"/>
    </source>
</evidence>
<keyword evidence="2" id="KW-0472">Membrane</keyword>
<evidence type="ECO:0008006" key="5">
    <source>
        <dbReference type="Google" id="ProtNLM"/>
    </source>
</evidence>
<reference evidence="4" key="1">
    <citation type="journal article" date="2019" name="Int. J. Syst. Evol. Microbiol.">
        <title>The Global Catalogue of Microorganisms (GCM) 10K type strain sequencing project: providing services to taxonomists for standard genome sequencing and annotation.</title>
        <authorList>
            <consortium name="The Broad Institute Genomics Platform"/>
            <consortium name="The Broad Institute Genome Sequencing Center for Infectious Disease"/>
            <person name="Wu L."/>
            <person name="Ma J."/>
        </authorList>
    </citation>
    <scope>NUCLEOTIDE SEQUENCE [LARGE SCALE GENOMIC DNA]</scope>
    <source>
        <strain evidence="4">KCTC 33575</strain>
    </source>
</reference>
<proteinExistence type="predicted"/>
<dbReference type="Proteomes" id="UP001597519">
    <property type="component" value="Unassembled WGS sequence"/>
</dbReference>
<feature type="transmembrane region" description="Helical" evidence="2">
    <location>
        <begin position="7"/>
        <end position="29"/>
    </location>
</feature>
<keyword evidence="4" id="KW-1185">Reference proteome</keyword>